<dbReference type="Gene3D" id="3.30.2230.10">
    <property type="entry name" value="DUSP-like"/>
    <property type="match status" value="1"/>
</dbReference>
<accession>A0ABU6UPF1</accession>
<comment type="caution">
    <text evidence="2">The sequence shown here is derived from an EMBL/GenBank/DDBJ whole genome shotgun (WGS) entry which is preliminary data.</text>
</comment>
<dbReference type="Pfam" id="PF25242">
    <property type="entry name" value="Ubiquitin_UBP8"/>
    <property type="match status" value="1"/>
</dbReference>
<name>A0ABU6UPF1_9FABA</name>
<evidence type="ECO:0000313" key="3">
    <source>
        <dbReference type="Proteomes" id="UP001341840"/>
    </source>
</evidence>
<dbReference type="InterPro" id="IPR035927">
    <property type="entry name" value="DUSP-like_sf"/>
</dbReference>
<dbReference type="InterPro" id="IPR057372">
    <property type="entry name" value="Ubiquitin_UBP8/5"/>
</dbReference>
<gene>
    <name evidence="2" type="ORF">PIB30_077935</name>
</gene>
<reference evidence="2 3" key="1">
    <citation type="journal article" date="2023" name="Plants (Basel)">
        <title>Bridging the Gap: Combining Genomics and Transcriptomics Approaches to Understand Stylosanthes scabra, an Orphan Legume from the Brazilian Caatinga.</title>
        <authorList>
            <person name="Ferreira-Neto J.R.C."/>
            <person name="da Silva M.D."/>
            <person name="Binneck E."/>
            <person name="de Melo N.F."/>
            <person name="da Silva R.H."/>
            <person name="de Melo A.L.T.M."/>
            <person name="Pandolfi V."/>
            <person name="Bustamante F.O."/>
            <person name="Brasileiro-Vidal A.C."/>
            <person name="Benko-Iseppon A.M."/>
        </authorList>
    </citation>
    <scope>NUCLEOTIDE SEQUENCE [LARGE SCALE GENOMIC DNA]</scope>
    <source>
        <tissue evidence="2">Leaves</tissue>
    </source>
</reference>
<evidence type="ECO:0000259" key="1">
    <source>
        <dbReference type="Pfam" id="PF25242"/>
    </source>
</evidence>
<feature type="non-terminal residue" evidence="2">
    <location>
        <position position="179"/>
    </location>
</feature>
<proteinExistence type="predicted"/>
<dbReference type="Proteomes" id="UP001341840">
    <property type="component" value="Unassembled WGS sequence"/>
</dbReference>
<dbReference type="EMBL" id="JASCZI010121891">
    <property type="protein sequence ID" value="MED6163222.1"/>
    <property type="molecule type" value="Genomic_DNA"/>
</dbReference>
<sequence length="179" mass="20018">MESVPSEDSHSENNDDERVYFVPLRWWKEAKGSMPEGSEGKEGVLYSGVAGSSYAGPMKIINNIFNSDLVFGLRREEESSASVQNRENGEVGVSGRDFALVSGEMWLQALKWHNDSKNAKKDEKGCSSTEEDMADIYPLQLKLNVQKETKSLGVRISKKDNAPELFKRSCKLFGVDTEM</sequence>
<evidence type="ECO:0000313" key="2">
    <source>
        <dbReference type="EMBL" id="MED6163222.1"/>
    </source>
</evidence>
<feature type="domain" description="UBP8/5-like ubiquitin-like" evidence="1">
    <location>
        <begin position="141"/>
        <end position="179"/>
    </location>
</feature>
<protein>
    <recommendedName>
        <fullName evidence="1">UBP8/5-like ubiquitin-like domain-containing protein</fullName>
    </recommendedName>
</protein>
<organism evidence="2 3">
    <name type="scientific">Stylosanthes scabra</name>
    <dbReference type="NCBI Taxonomy" id="79078"/>
    <lineage>
        <taxon>Eukaryota</taxon>
        <taxon>Viridiplantae</taxon>
        <taxon>Streptophyta</taxon>
        <taxon>Embryophyta</taxon>
        <taxon>Tracheophyta</taxon>
        <taxon>Spermatophyta</taxon>
        <taxon>Magnoliopsida</taxon>
        <taxon>eudicotyledons</taxon>
        <taxon>Gunneridae</taxon>
        <taxon>Pentapetalae</taxon>
        <taxon>rosids</taxon>
        <taxon>fabids</taxon>
        <taxon>Fabales</taxon>
        <taxon>Fabaceae</taxon>
        <taxon>Papilionoideae</taxon>
        <taxon>50 kb inversion clade</taxon>
        <taxon>dalbergioids sensu lato</taxon>
        <taxon>Dalbergieae</taxon>
        <taxon>Pterocarpus clade</taxon>
        <taxon>Stylosanthes</taxon>
    </lineage>
</organism>
<keyword evidence="3" id="KW-1185">Reference proteome</keyword>